<reference evidence="3 4" key="1">
    <citation type="submission" date="2016-04" db="EMBL/GenBank/DDBJ databases">
        <authorList>
            <person name="Evans L.H."/>
            <person name="Alamgir A."/>
            <person name="Owens N."/>
            <person name="Weber N.D."/>
            <person name="Virtaneva K."/>
            <person name="Barbian K."/>
            <person name="Babar A."/>
            <person name="Rosenke K."/>
        </authorList>
    </citation>
    <scope>NUCLEOTIDE SEQUENCE [LARGE SCALE GENOMIC DNA]</scope>
    <source>
        <strain evidence="3 4">CCM 8644</strain>
    </source>
</reference>
<dbReference type="InterPro" id="IPR004629">
    <property type="entry name" value="WecG_TagA_CpsF"/>
</dbReference>
<sequence>MPNNSIKSFGFDIYATSLDHLPTHHQTLVNTINQYSYCVAQNDFEFKNALQKSDVLLPDGIAIVAAVKFLNKIKIKKIAGADIHEYCLKKLNKNHGRCFYLGSSEITLNKIEHRLKLEYPNITVQTFSPPYKAIFSEQENEEMLTKVNNFKPDVLFVGMTAPKQEKWATEHKSKIDAQLICTIGAVFDFYAGTVKRPSKIWINLGLEWLGRLLKEPKRMWRRYLYYGPVFILDILKLKFSK</sequence>
<dbReference type="GO" id="GO:0016758">
    <property type="term" value="F:hexosyltransferase activity"/>
    <property type="evidence" value="ECO:0007669"/>
    <property type="project" value="TreeGrafter"/>
</dbReference>
<evidence type="ECO:0000313" key="4">
    <source>
        <dbReference type="Proteomes" id="UP000078459"/>
    </source>
</evidence>
<keyword evidence="1" id="KW-0328">Glycosyltransferase</keyword>
<dbReference type="EMBL" id="LWHJ01000011">
    <property type="protein sequence ID" value="OAQ42046.1"/>
    <property type="molecule type" value="Genomic_DNA"/>
</dbReference>
<dbReference type="PANTHER" id="PTHR34136">
    <property type="match status" value="1"/>
</dbReference>
<protein>
    <submittedName>
        <fullName evidence="3">N-acetylglucosaminyldiphospho-UDP N-acetyl-beta-D-mannosaminyltransferase</fullName>
    </submittedName>
</protein>
<name>A0A179DLX1_9SPHI</name>
<dbReference type="PANTHER" id="PTHR34136:SF1">
    <property type="entry name" value="UDP-N-ACETYL-D-MANNOSAMINURONIC ACID TRANSFERASE"/>
    <property type="match status" value="1"/>
</dbReference>
<dbReference type="STRING" id="1826909.A5893_02720"/>
<dbReference type="Pfam" id="PF03808">
    <property type="entry name" value="Glyco_tran_WecG"/>
    <property type="match status" value="1"/>
</dbReference>
<keyword evidence="4" id="KW-1185">Reference proteome</keyword>
<dbReference type="Proteomes" id="UP000078459">
    <property type="component" value="Unassembled WGS sequence"/>
</dbReference>
<keyword evidence="2 3" id="KW-0808">Transferase</keyword>
<reference evidence="3 4" key="2">
    <citation type="submission" date="2016-06" db="EMBL/GenBank/DDBJ databases">
        <title>Pedobacter psychrophilus sp. nov., isolated from Antarctic fragmentary rock.</title>
        <authorList>
            <person name="Svec P."/>
        </authorList>
    </citation>
    <scope>NUCLEOTIDE SEQUENCE [LARGE SCALE GENOMIC DNA]</scope>
    <source>
        <strain evidence="3 4">CCM 8644</strain>
    </source>
</reference>
<evidence type="ECO:0000256" key="1">
    <source>
        <dbReference type="ARBA" id="ARBA00022676"/>
    </source>
</evidence>
<dbReference type="RefSeq" id="WP_068821077.1">
    <property type="nucleotide sequence ID" value="NZ_LWHJ01000011.1"/>
</dbReference>
<dbReference type="NCBIfam" id="TIGR00696">
    <property type="entry name" value="wecG_tagA_cpsF"/>
    <property type="match status" value="1"/>
</dbReference>
<dbReference type="AlphaFoldDB" id="A0A179DLX1"/>
<evidence type="ECO:0000256" key="2">
    <source>
        <dbReference type="ARBA" id="ARBA00022679"/>
    </source>
</evidence>
<dbReference type="OrthoDB" id="9771846at2"/>
<dbReference type="CDD" id="cd06533">
    <property type="entry name" value="Glyco_transf_WecG_TagA"/>
    <property type="match status" value="1"/>
</dbReference>
<evidence type="ECO:0000313" key="3">
    <source>
        <dbReference type="EMBL" id="OAQ42046.1"/>
    </source>
</evidence>
<organism evidence="3 4">
    <name type="scientific">Pedobacter psychrophilus</name>
    <dbReference type="NCBI Taxonomy" id="1826909"/>
    <lineage>
        <taxon>Bacteria</taxon>
        <taxon>Pseudomonadati</taxon>
        <taxon>Bacteroidota</taxon>
        <taxon>Sphingobacteriia</taxon>
        <taxon>Sphingobacteriales</taxon>
        <taxon>Sphingobacteriaceae</taxon>
        <taxon>Pedobacter</taxon>
    </lineage>
</organism>
<gene>
    <name evidence="3" type="ORF">A5893_02720</name>
</gene>
<comment type="caution">
    <text evidence="3">The sequence shown here is derived from an EMBL/GenBank/DDBJ whole genome shotgun (WGS) entry which is preliminary data.</text>
</comment>
<proteinExistence type="predicted"/>
<accession>A0A179DLX1</accession>